<gene>
    <name evidence="2" type="ORF">FVEG_09608</name>
</gene>
<dbReference type="GeneID" id="30067254"/>
<sequence length="98" mass="10949">MSDIPRIYSRSERESSEGHEVMQNPEASSLDILETTENTDDVSGAVKKNGNSIDNDSPPAKKKSTSRNRIPIKDKPRLMQQILAPGDQNINNPINFNR</sequence>
<feature type="compositionally biased region" description="Basic and acidic residues" evidence="1">
    <location>
        <begin position="9"/>
        <end position="20"/>
    </location>
</feature>
<dbReference type="Proteomes" id="UP000009096">
    <property type="component" value="Chromosome 1"/>
</dbReference>
<dbReference type="OrthoDB" id="5082666at2759"/>
<protein>
    <submittedName>
        <fullName evidence="2">Uncharacterized protein</fullName>
    </submittedName>
</protein>
<organism evidence="2 3">
    <name type="scientific">Gibberella moniliformis (strain M3125 / FGSC 7600)</name>
    <name type="common">Maize ear and stalk rot fungus</name>
    <name type="synonym">Fusarium verticillioides</name>
    <dbReference type="NCBI Taxonomy" id="334819"/>
    <lineage>
        <taxon>Eukaryota</taxon>
        <taxon>Fungi</taxon>
        <taxon>Dikarya</taxon>
        <taxon>Ascomycota</taxon>
        <taxon>Pezizomycotina</taxon>
        <taxon>Sordariomycetes</taxon>
        <taxon>Hypocreomycetidae</taxon>
        <taxon>Hypocreales</taxon>
        <taxon>Nectriaceae</taxon>
        <taxon>Fusarium</taxon>
        <taxon>Fusarium fujikuroi species complex</taxon>
    </lineage>
</organism>
<evidence type="ECO:0000256" key="1">
    <source>
        <dbReference type="SAM" id="MobiDB-lite"/>
    </source>
</evidence>
<proteinExistence type="predicted"/>
<dbReference type="KEGG" id="fvr:FVEG_09608"/>
<dbReference type="AlphaFoldDB" id="W7MFI3"/>
<keyword evidence="3" id="KW-1185">Reference proteome</keyword>
<name>W7MFI3_GIBM7</name>
<dbReference type="VEuPathDB" id="FungiDB:FVEG_09608"/>
<dbReference type="EMBL" id="CM000578">
    <property type="protein sequence ID" value="EWG50368.1"/>
    <property type="molecule type" value="Genomic_DNA"/>
</dbReference>
<feature type="region of interest" description="Disordered" evidence="1">
    <location>
        <begin position="1"/>
        <end position="74"/>
    </location>
</feature>
<dbReference type="RefSeq" id="XP_018756559.1">
    <property type="nucleotide sequence ID" value="XM_018898642.1"/>
</dbReference>
<dbReference type="eggNOG" id="ENOG502RMJT">
    <property type="taxonomic scope" value="Eukaryota"/>
</dbReference>
<reference evidence="2 3" key="1">
    <citation type="journal article" date="2010" name="Nature">
        <title>Comparative genomics reveals mobile pathogenicity chromosomes in Fusarium.</title>
        <authorList>
            <person name="Ma L.J."/>
            <person name="van der Does H.C."/>
            <person name="Borkovich K.A."/>
            <person name="Coleman J.J."/>
            <person name="Daboussi M.J."/>
            <person name="Di Pietro A."/>
            <person name="Dufresne M."/>
            <person name="Freitag M."/>
            <person name="Grabherr M."/>
            <person name="Henrissat B."/>
            <person name="Houterman P.M."/>
            <person name="Kang S."/>
            <person name="Shim W.B."/>
            <person name="Woloshuk C."/>
            <person name="Xie X."/>
            <person name="Xu J.R."/>
            <person name="Antoniw J."/>
            <person name="Baker S.E."/>
            <person name="Bluhm B.H."/>
            <person name="Breakspear A."/>
            <person name="Brown D.W."/>
            <person name="Butchko R.A."/>
            <person name="Chapman S."/>
            <person name="Coulson R."/>
            <person name="Coutinho P.M."/>
            <person name="Danchin E.G."/>
            <person name="Diener A."/>
            <person name="Gale L.R."/>
            <person name="Gardiner D.M."/>
            <person name="Goff S."/>
            <person name="Hammond-Kosack K.E."/>
            <person name="Hilburn K."/>
            <person name="Hua-Van A."/>
            <person name="Jonkers W."/>
            <person name="Kazan K."/>
            <person name="Kodira C.D."/>
            <person name="Koehrsen M."/>
            <person name="Kumar L."/>
            <person name="Lee Y.H."/>
            <person name="Li L."/>
            <person name="Manners J.M."/>
            <person name="Miranda-Saavedra D."/>
            <person name="Mukherjee M."/>
            <person name="Park G."/>
            <person name="Park J."/>
            <person name="Park S.Y."/>
            <person name="Proctor R.H."/>
            <person name="Regev A."/>
            <person name="Ruiz-Roldan M.C."/>
            <person name="Sain D."/>
            <person name="Sakthikumar S."/>
            <person name="Sykes S."/>
            <person name="Schwartz D.C."/>
            <person name="Turgeon B.G."/>
            <person name="Wapinski I."/>
            <person name="Yoder O."/>
            <person name="Young S."/>
            <person name="Zeng Q."/>
            <person name="Zhou S."/>
            <person name="Galagan J."/>
            <person name="Cuomo C.A."/>
            <person name="Kistler H.C."/>
            <person name="Rep M."/>
        </authorList>
    </citation>
    <scope>NUCLEOTIDE SEQUENCE [LARGE SCALE GENOMIC DNA]</scope>
    <source>
        <strain evidence="3">M3125 / FGSC 7600</strain>
    </source>
</reference>
<dbReference type="EMBL" id="DS022254">
    <property type="protein sequence ID" value="EWG50368.1"/>
    <property type="molecule type" value="Genomic_DNA"/>
</dbReference>
<evidence type="ECO:0000313" key="3">
    <source>
        <dbReference type="Proteomes" id="UP000009096"/>
    </source>
</evidence>
<accession>W7MFI3</accession>
<evidence type="ECO:0000313" key="2">
    <source>
        <dbReference type="EMBL" id="EWG50368.1"/>
    </source>
</evidence>